<name>A0A1T5ECH5_9SPHI</name>
<gene>
    <name evidence="2" type="ORF">SAMN05660226_03239</name>
</gene>
<dbReference type="RefSeq" id="WP_139378734.1">
    <property type="nucleotide sequence ID" value="NZ_FUYS01000009.1"/>
</dbReference>
<evidence type="ECO:0000313" key="3">
    <source>
        <dbReference type="Proteomes" id="UP000190541"/>
    </source>
</evidence>
<reference evidence="2 3" key="1">
    <citation type="submission" date="2017-02" db="EMBL/GenBank/DDBJ databases">
        <authorList>
            <person name="Peterson S.W."/>
        </authorList>
    </citation>
    <scope>NUCLEOTIDE SEQUENCE [LARGE SCALE GENOMIC DNA]</scope>
    <source>
        <strain evidence="2 3">DSM 22899</strain>
    </source>
</reference>
<proteinExistence type="predicted"/>
<evidence type="ECO:0000256" key="1">
    <source>
        <dbReference type="SAM" id="MobiDB-lite"/>
    </source>
</evidence>
<accession>A0A1T5ECH5</accession>
<protein>
    <submittedName>
        <fullName evidence="2">Uncharacterized protein</fullName>
    </submittedName>
</protein>
<evidence type="ECO:0000313" key="2">
    <source>
        <dbReference type="EMBL" id="SKB81415.1"/>
    </source>
</evidence>
<dbReference type="EMBL" id="FUYS01000009">
    <property type="protein sequence ID" value="SKB81415.1"/>
    <property type="molecule type" value="Genomic_DNA"/>
</dbReference>
<organism evidence="2 3">
    <name type="scientific">Parapedobacter luteus</name>
    <dbReference type="NCBI Taxonomy" id="623280"/>
    <lineage>
        <taxon>Bacteria</taxon>
        <taxon>Pseudomonadati</taxon>
        <taxon>Bacteroidota</taxon>
        <taxon>Sphingobacteriia</taxon>
        <taxon>Sphingobacteriales</taxon>
        <taxon>Sphingobacteriaceae</taxon>
        <taxon>Parapedobacter</taxon>
    </lineage>
</organism>
<dbReference type="AlphaFoldDB" id="A0A1T5ECH5"/>
<sequence length="67" mass="7249">MCADPCAGPRPPRAGPRNWGSRQKGVEKDISKGLSLTKIAKLETVATELYLIAKATPASQDMLLHIF</sequence>
<dbReference type="STRING" id="623280.SAMN05660226_03239"/>
<dbReference type="Proteomes" id="UP000190541">
    <property type="component" value="Unassembled WGS sequence"/>
</dbReference>
<keyword evidence="3" id="KW-1185">Reference proteome</keyword>
<feature type="region of interest" description="Disordered" evidence="1">
    <location>
        <begin position="1"/>
        <end position="26"/>
    </location>
</feature>